<evidence type="ECO:0000313" key="1">
    <source>
        <dbReference type="EMBL" id="ABK43192.1"/>
    </source>
</evidence>
<dbReference type="InterPro" id="IPR038530">
    <property type="entry name" value="NiFe-hyd_HybE_sf"/>
</dbReference>
<dbReference type="AlphaFoldDB" id="A0L5E9"/>
<dbReference type="EMBL" id="CP000471">
    <property type="protein sequence ID" value="ABK43192.1"/>
    <property type="molecule type" value="Genomic_DNA"/>
</dbReference>
<dbReference type="OrthoDB" id="8480027at2"/>
<reference evidence="2" key="1">
    <citation type="journal article" date="2009" name="Appl. Environ. Microbiol.">
        <title>Complete genome sequence of the chemolithoautotrophic marine magnetotactic coccus strain MC-1.</title>
        <authorList>
            <person name="Schubbe S."/>
            <person name="Williams T.J."/>
            <person name="Xie G."/>
            <person name="Kiss H.E."/>
            <person name="Brettin T.S."/>
            <person name="Martinez D."/>
            <person name="Ross C.A."/>
            <person name="Schuler D."/>
            <person name="Cox B.L."/>
            <person name="Nealson K.H."/>
            <person name="Bazylinski D.A."/>
        </authorList>
    </citation>
    <scope>NUCLEOTIDE SEQUENCE [LARGE SCALE GENOMIC DNA]</scope>
    <source>
        <strain evidence="2">ATCC BAA-1437 / JCM 17883 / MC-1</strain>
    </source>
</reference>
<name>A0L5E9_MAGMM</name>
<accession>A0L5E9</accession>
<organism evidence="1 2">
    <name type="scientific">Magnetococcus marinus (strain ATCC BAA-1437 / JCM 17883 / MC-1)</name>
    <dbReference type="NCBI Taxonomy" id="156889"/>
    <lineage>
        <taxon>Bacteria</taxon>
        <taxon>Pseudomonadati</taxon>
        <taxon>Pseudomonadota</taxon>
        <taxon>Magnetococcia</taxon>
        <taxon>Magnetococcales</taxon>
        <taxon>Magnetococcaceae</taxon>
        <taxon>Magnetococcus</taxon>
    </lineage>
</organism>
<dbReference type="HOGENOM" id="CLU_1494547_0_0_5"/>
<dbReference type="KEGG" id="mgm:Mmc1_0671"/>
<dbReference type="Proteomes" id="UP000002586">
    <property type="component" value="Chromosome"/>
</dbReference>
<reference evidence="1 2" key="2">
    <citation type="journal article" date="2012" name="Int. J. Syst. Evol. Microbiol.">
        <title>Magnetococcus marinus gen. nov., sp. nov., a marine, magnetotactic bacterium that represents a novel lineage (Magnetococcaceae fam. nov.; Magnetococcales ord. nov.) at the base of the Alphaproteobacteria.</title>
        <authorList>
            <person name="Bazylinski D.A."/>
            <person name="Williams T.J."/>
            <person name="Lefevre C.T."/>
            <person name="Berg R.J."/>
            <person name="Zhang C.L."/>
            <person name="Bowser S.S."/>
            <person name="Dean A.J."/>
            <person name="Beveridge T.J."/>
        </authorList>
    </citation>
    <scope>NUCLEOTIDE SEQUENCE [LARGE SCALE GENOMIC DNA]</scope>
    <source>
        <strain evidence="2">ATCC BAA-1437 / JCM 17883 / MC-1</strain>
    </source>
</reference>
<dbReference type="Gene3D" id="3.30.1460.40">
    <property type="entry name" value="[NiFe]-hydrogenase assembly chaperone, HybE"/>
    <property type="match status" value="1"/>
</dbReference>
<evidence type="ECO:0000313" key="2">
    <source>
        <dbReference type="Proteomes" id="UP000002586"/>
    </source>
</evidence>
<proteinExistence type="predicted"/>
<keyword evidence="2" id="KW-1185">Reference proteome</keyword>
<gene>
    <name evidence="1" type="ordered locus">Mmc1_0671</name>
</gene>
<dbReference type="RefSeq" id="WP_011712355.1">
    <property type="nucleotide sequence ID" value="NC_008576.1"/>
</dbReference>
<sequence>MPSQAEFVWDCRWPDPVALKVANDRLAEALDGERAGLNPALEVMVEMESAARDDGLASALLITPWAIERVYWLGAGQLAPPVQSAYPLEGDAQGRVAAGQGVLLHTAKGATPVVIAWEPETGHHFAQVLLPQVQNYINSYDAMAAAKAVGGAQPHRTKQSLSNHLDKPVSRRGLFNLFRS</sequence>
<protein>
    <submittedName>
        <fullName evidence="1">Uncharacterized protein</fullName>
    </submittedName>
</protein>